<feature type="chain" id="PRO_5046541253" evidence="4">
    <location>
        <begin position="22"/>
        <end position="266"/>
    </location>
</feature>
<dbReference type="InterPro" id="IPR051455">
    <property type="entry name" value="Bact_solute-bind_prot3"/>
</dbReference>
<organism evidence="6 7">
    <name type="scientific">Actinokineospora xionganensis</name>
    <dbReference type="NCBI Taxonomy" id="2684470"/>
    <lineage>
        <taxon>Bacteria</taxon>
        <taxon>Bacillati</taxon>
        <taxon>Actinomycetota</taxon>
        <taxon>Actinomycetes</taxon>
        <taxon>Pseudonocardiales</taxon>
        <taxon>Pseudonocardiaceae</taxon>
        <taxon>Actinokineospora</taxon>
    </lineage>
</organism>
<keyword evidence="7" id="KW-1185">Reference proteome</keyword>
<feature type="signal peptide" evidence="4">
    <location>
        <begin position="1"/>
        <end position="21"/>
    </location>
</feature>
<dbReference type="SMART" id="SM00062">
    <property type="entry name" value="PBPb"/>
    <property type="match status" value="1"/>
</dbReference>
<dbReference type="Proteomes" id="UP000734823">
    <property type="component" value="Unassembled WGS sequence"/>
</dbReference>
<dbReference type="Pfam" id="PF00497">
    <property type="entry name" value="SBP_bac_3"/>
    <property type="match status" value="1"/>
</dbReference>
<dbReference type="PANTHER" id="PTHR30085">
    <property type="entry name" value="AMINO ACID ABC TRANSPORTER PERMEASE"/>
    <property type="match status" value="1"/>
</dbReference>
<evidence type="ECO:0000256" key="3">
    <source>
        <dbReference type="ARBA" id="ARBA00022729"/>
    </source>
</evidence>
<gene>
    <name evidence="6" type="ORF">GPZ80_16090</name>
</gene>
<dbReference type="PROSITE" id="PS51257">
    <property type="entry name" value="PROKAR_LIPOPROTEIN"/>
    <property type="match status" value="1"/>
</dbReference>
<dbReference type="PANTHER" id="PTHR30085:SF6">
    <property type="entry name" value="ABC TRANSPORTER GLUTAMINE-BINDING PROTEIN GLNH"/>
    <property type="match status" value="1"/>
</dbReference>
<dbReference type="EMBL" id="JABVED010000008">
    <property type="protein sequence ID" value="MBC6448693.1"/>
    <property type="molecule type" value="Genomic_DNA"/>
</dbReference>
<dbReference type="SUPFAM" id="SSF53850">
    <property type="entry name" value="Periplasmic binding protein-like II"/>
    <property type="match status" value="1"/>
</dbReference>
<evidence type="ECO:0000256" key="1">
    <source>
        <dbReference type="ARBA" id="ARBA00010333"/>
    </source>
</evidence>
<evidence type="ECO:0000256" key="4">
    <source>
        <dbReference type="SAM" id="SignalP"/>
    </source>
</evidence>
<sequence>MTRRIPAVLLVLALVGCGAQADEPLFGKTVNVGVAPSSPGLGVGDSAGNRSGFDHDLSNWLGERLGFTPVPVVVLARDREAELGRGTVGMVVATYSITDERKDLVGFAGPYLLSHQGVMVRTADKDKYRTLSDLTGKTVCVTAGSTSAKQARELGFPVSLAEKEVYEQCRLALHANQVDAISTDQLILYGLHQVDSDTFVVPDITFGQQERYGIGLPKGDKAKCEAVTAKLRTFLNDGYWERFFASNLPNVPTAGRKPNVNKLNPC</sequence>
<evidence type="ECO:0000259" key="5">
    <source>
        <dbReference type="SMART" id="SM00062"/>
    </source>
</evidence>
<proteinExistence type="inferred from homology"/>
<dbReference type="RefSeq" id="WP_187221168.1">
    <property type="nucleotide sequence ID" value="NZ_JABVED010000008.1"/>
</dbReference>
<evidence type="ECO:0000313" key="6">
    <source>
        <dbReference type="EMBL" id="MBC6448693.1"/>
    </source>
</evidence>
<keyword evidence="2" id="KW-0813">Transport</keyword>
<comment type="similarity">
    <text evidence="1">Belongs to the bacterial solute-binding protein 3 family.</text>
</comment>
<name>A0ABR7L7M1_9PSEU</name>
<evidence type="ECO:0000256" key="2">
    <source>
        <dbReference type="ARBA" id="ARBA00022448"/>
    </source>
</evidence>
<accession>A0ABR7L7M1</accession>
<dbReference type="InterPro" id="IPR001638">
    <property type="entry name" value="Solute-binding_3/MltF_N"/>
</dbReference>
<comment type="caution">
    <text evidence="6">The sequence shown here is derived from an EMBL/GenBank/DDBJ whole genome shotgun (WGS) entry which is preliminary data.</text>
</comment>
<feature type="domain" description="Solute-binding protein family 3/N-terminal" evidence="5">
    <location>
        <begin position="29"/>
        <end position="247"/>
    </location>
</feature>
<dbReference type="Gene3D" id="3.40.190.10">
    <property type="entry name" value="Periplasmic binding protein-like II"/>
    <property type="match status" value="2"/>
</dbReference>
<reference evidence="6 7" key="1">
    <citation type="submission" date="2020-06" db="EMBL/GenBank/DDBJ databases">
        <title>Actinokineospora xiongansis sp. nov., isolated from soil of Baiyangdian.</title>
        <authorList>
            <person name="Zhang X."/>
        </authorList>
    </citation>
    <scope>NUCLEOTIDE SEQUENCE [LARGE SCALE GENOMIC DNA]</scope>
    <source>
        <strain evidence="6 7">HBU206404</strain>
    </source>
</reference>
<protein>
    <submittedName>
        <fullName evidence="6">Transporter substrate-binding domain-containing protein</fullName>
    </submittedName>
</protein>
<keyword evidence="3 4" id="KW-0732">Signal</keyword>
<evidence type="ECO:0000313" key="7">
    <source>
        <dbReference type="Proteomes" id="UP000734823"/>
    </source>
</evidence>